<name>A0A1I4SH21_9FLAO</name>
<dbReference type="AlphaFoldDB" id="A0A1I4SH21"/>
<accession>A0A1I4SH21</accession>
<dbReference type="STRING" id="684065.SAMN05421738_101205"/>
<dbReference type="RefSeq" id="WP_092905658.1">
    <property type="nucleotide sequence ID" value="NZ_FOUZ01000001.1"/>
</dbReference>
<organism evidence="1 2">
    <name type="scientific">Algoriella xinjiangensis</name>
    <dbReference type="NCBI Taxonomy" id="684065"/>
    <lineage>
        <taxon>Bacteria</taxon>
        <taxon>Pseudomonadati</taxon>
        <taxon>Bacteroidota</taxon>
        <taxon>Flavobacteriia</taxon>
        <taxon>Flavobacteriales</taxon>
        <taxon>Weeksellaceae</taxon>
        <taxon>Algoriella</taxon>
    </lineage>
</organism>
<dbReference type="Proteomes" id="UP000199149">
    <property type="component" value="Unassembled WGS sequence"/>
</dbReference>
<sequence>MKNTLILSFIFFSINLFGQETIKKFDLNNYTYKVIEAISTENPAKKVYEIQQTLNDSIISKVLIDKSYKTDNEELITDFKMNDNVFVFNKKLVSSKTIYGIDRVFINSSGRVFTGIENGSFSVTPPNENDYAAQFEGGLTKLRSSIANNIDAGELLTNTGLESIKINIELDIDESGNILLRNIKGNDNPIIKTAIEKVIKKIPKWIPAKENNKNIVSKFSIPINILY</sequence>
<dbReference type="EMBL" id="FOUZ01000001">
    <property type="protein sequence ID" value="SFM63722.1"/>
    <property type="molecule type" value="Genomic_DNA"/>
</dbReference>
<evidence type="ECO:0008006" key="3">
    <source>
        <dbReference type="Google" id="ProtNLM"/>
    </source>
</evidence>
<evidence type="ECO:0000313" key="2">
    <source>
        <dbReference type="Proteomes" id="UP000199149"/>
    </source>
</evidence>
<proteinExistence type="predicted"/>
<gene>
    <name evidence="1" type="ORF">SAMN05421738_101205</name>
</gene>
<keyword evidence="2" id="KW-1185">Reference proteome</keyword>
<evidence type="ECO:0000313" key="1">
    <source>
        <dbReference type="EMBL" id="SFM63722.1"/>
    </source>
</evidence>
<protein>
    <recommendedName>
        <fullName evidence="3">TonB protein C-terminal</fullName>
    </recommendedName>
</protein>
<reference evidence="2" key="1">
    <citation type="submission" date="2016-10" db="EMBL/GenBank/DDBJ databases">
        <authorList>
            <person name="Varghese N."/>
            <person name="Submissions S."/>
        </authorList>
    </citation>
    <scope>NUCLEOTIDE SEQUENCE [LARGE SCALE GENOMIC DNA]</scope>
    <source>
        <strain evidence="2">XJ109</strain>
    </source>
</reference>
<dbReference type="OrthoDB" id="1095452at2"/>